<dbReference type="SUPFAM" id="SSF52172">
    <property type="entry name" value="CheY-like"/>
    <property type="match status" value="1"/>
</dbReference>
<evidence type="ECO:0000313" key="4">
    <source>
        <dbReference type="EMBL" id="CDZ76451.1"/>
    </source>
</evidence>
<dbReference type="PROSITE" id="PS50110">
    <property type="entry name" value="RESPONSE_REGULATORY"/>
    <property type="match status" value="1"/>
</dbReference>
<gene>
    <name evidence="4" type="primary">barA_1</name>
    <name evidence="4" type="ORF">BN59_00720</name>
</gene>
<name>A0A078KTU5_9GAMM</name>
<dbReference type="EMBL" id="CCSB01000001">
    <property type="protein sequence ID" value="CDZ76451.1"/>
    <property type="molecule type" value="Genomic_DNA"/>
</dbReference>
<evidence type="ECO:0000256" key="2">
    <source>
        <dbReference type="PROSITE-ProRule" id="PRU00169"/>
    </source>
</evidence>
<dbReference type="PANTHER" id="PTHR45339">
    <property type="entry name" value="HYBRID SIGNAL TRANSDUCTION HISTIDINE KINASE J"/>
    <property type="match status" value="1"/>
</dbReference>
<dbReference type="AlphaFoldDB" id="A0A078KTU5"/>
<keyword evidence="5" id="KW-1185">Reference proteome</keyword>
<dbReference type="Pfam" id="PF00072">
    <property type="entry name" value="Response_reg"/>
    <property type="match status" value="1"/>
</dbReference>
<dbReference type="InterPro" id="IPR001789">
    <property type="entry name" value="Sig_transdc_resp-reg_receiver"/>
</dbReference>
<dbReference type="GO" id="GO:0016301">
    <property type="term" value="F:kinase activity"/>
    <property type="evidence" value="ECO:0007669"/>
    <property type="project" value="UniProtKB-KW"/>
</dbReference>
<dbReference type="CDD" id="cd17546">
    <property type="entry name" value="REC_hyHK_CKI1_RcsC-like"/>
    <property type="match status" value="1"/>
</dbReference>
<dbReference type="STRING" id="1034943.BN59_00720"/>
<sequence>MSYPISVLVVEDSPLAQKVATIHMVNQGCKVDIAADSFTALEKAMTIRYDIILMDIGLGDGPDGFEVTNQIKQLSDLNKTTPIMAVTAHNEEGYQNKAIAYGMVGYFNKPFTAKEAEIVIKVWKKLCA</sequence>
<feature type="domain" description="Response regulatory" evidence="3">
    <location>
        <begin position="6"/>
        <end position="124"/>
    </location>
</feature>
<dbReference type="PANTHER" id="PTHR45339:SF3">
    <property type="entry name" value="HISTIDINE KINASE"/>
    <property type="match status" value="1"/>
</dbReference>
<keyword evidence="1 2" id="KW-0597">Phosphoprotein</keyword>
<keyword evidence="4" id="KW-0808">Transferase</keyword>
<reference evidence="4 5" key="1">
    <citation type="submission" date="2014-06" db="EMBL/GenBank/DDBJ databases">
        <authorList>
            <person name="Urmite Genomes Urmite Genomes"/>
        </authorList>
    </citation>
    <scope>NUCLEOTIDE SEQUENCE [LARGE SCALE GENOMIC DNA]</scope>
</reference>
<evidence type="ECO:0000259" key="3">
    <source>
        <dbReference type="PROSITE" id="PS50110"/>
    </source>
</evidence>
<evidence type="ECO:0000256" key="1">
    <source>
        <dbReference type="ARBA" id="ARBA00022553"/>
    </source>
</evidence>
<feature type="modified residue" description="4-aspartylphosphate" evidence="2">
    <location>
        <position position="55"/>
    </location>
</feature>
<dbReference type="SMART" id="SM00448">
    <property type="entry name" value="REC"/>
    <property type="match status" value="1"/>
</dbReference>
<organism evidence="4 5">
    <name type="scientific">Legionella massiliensis</name>
    <dbReference type="NCBI Taxonomy" id="1034943"/>
    <lineage>
        <taxon>Bacteria</taxon>
        <taxon>Pseudomonadati</taxon>
        <taxon>Pseudomonadota</taxon>
        <taxon>Gammaproteobacteria</taxon>
        <taxon>Legionellales</taxon>
        <taxon>Legionellaceae</taxon>
        <taxon>Legionella</taxon>
    </lineage>
</organism>
<dbReference type="Proteomes" id="UP000044071">
    <property type="component" value="Unassembled WGS sequence"/>
</dbReference>
<keyword evidence="4" id="KW-0418">Kinase</keyword>
<protein>
    <submittedName>
        <fullName evidence="4">Signal transduction histidine-protein kinase BarA</fullName>
    </submittedName>
</protein>
<evidence type="ECO:0000313" key="5">
    <source>
        <dbReference type="Proteomes" id="UP000044071"/>
    </source>
</evidence>
<dbReference type="InterPro" id="IPR011006">
    <property type="entry name" value="CheY-like_superfamily"/>
</dbReference>
<dbReference type="Gene3D" id="3.40.50.2300">
    <property type="match status" value="1"/>
</dbReference>
<accession>A0A078KTU5</accession>
<dbReference type="eggNOG" id="COG0784">
    <property type="taxonomic scope" value="Bacteria"/>
</dbReference>
<dbReference type="GO" id="GO:0000160">
    <property type="term" value="P:phosphorelay signal transduction system"/>
    <property type="evidence" value="ECO:0007669"/>
    <property type="project" value="InterPro"/>
</dbReference>
<proteinExistence type="predicted"/>